<keyword evidence="3" id="KW-1185">Reference proteome</keyword>
<evidence type="ECO:0000313" key="2">
    <source>
        <dbReference type="EMBL" id="AGM07172.1"/>
    </source>
</evidence>
<dbReference type="Proteomes" id="UP000013968">
    <property type="component" value="Chromosome"/>
</dbReference>
<dbReference type="InterPro" id="IPR018958">
    <property type="entry name" value="Knr4/Smi1-like_dom"/>
</dbReference>
<proteinExistence type="predicted"/>
<sequence>MTAPVNQLWQQITTLLQEHAPATSRAIRPAGPAEEIRGLERVVGLPLPTDLLGWWSLTDGVDDRHDQQAGTLVPNRFVPLSPTRAREEYQRLSESTATDPTCCGSDQTHQNQAGDDGGPFCSALVPISTDGTGAALCVDLRNGDDHGMIMIMAPGDGFSATHWGSVTDMLTEIAERLDSYAHGTELPYGEKHPTVTTEGMLHWP</sequence>
<evidence type="ECO:0000313" key="3">
    <source>
        <dbReference type="Proteomes" id="UP000013968"/>
    </source>
</evidence>
<dbReference type="Pfam" id="PF09346">
    <property type="entry name" value="SMI1_KNR4"/>
    <property type="match status" value="1"/>
</dbReference>
<gene>
    <name evidence="2" type="ORF">AORI_4588</name>
</gene>
<organism evidence="2 3">
    <name type="scientific">Amycolatopsis keratiniphila</name>
    <dbReference type="NCBI Taxonomy" id="129921"/>
    <lineage>
        <taxon>Bacteria</taxon>
        <taxon>Bacillati</taxon>
        <taxon>Actinomycetota</taxon>
        <taxon>Actinomycetes</taxon>
        <taxon>Pseudonocardiales</taxon>
        <taxon>Pseudonocardiaceae</taxon>
        <taxon>Amycolatopsis</taxon>
        <taxon>Amycolatopsis japonica group</taxon>
    </lineage>
</organism>
<evidence type="ECO:0000259" key="1">
    <source>
        <dbReference type="Pfam" id="PF09346"/>
    </source>
</evidence>
<reference evidence="2 3" key="1">
    <citation type="journal article" date="2013" name="BMC Genomics">
        <title>ContigScape: a Cytoscape plugin facilitating microbial genome gap closing.</title>
        <authorList>
            <person name="Tang B."/>
            <person name="Wang Q."/>
            <person name="Yang M."/>
            <person name="Xie F."/>
            <person name="Zhu Y."/>
            <person name="Zhuo Y."/>
            <person name="Wang S."/>
            <person name="Gao H."/>
            <person name="Ding X."/>
            <person name="Zhang L."/>
            <person name="Zhao G."/>
            <person name="Zheng H."/>
        </authorList>
    </citation>
    <scope>NUCLEOTIDE SEQUENCE [LARGE SCALE GENOMIC DNA]</scope>
    <source>
        <strain evidence="2 3">HCCB10007</strain>
    </source>
</reference>
<feature type="domain" description="Knr4/Smi1-like" evidence="1">
    <location>
        <begin position="33"/>
        <end position="170"/>
    </location>
</feature>
<dbReference type="InterPro" id="IPR037883">
    <property type="entry name" value="Knr4/Smi1-like_sf"/>
</dbReference>
<protein>
    <recommendedName>
        <fullName evidence="1">Knr4/Smi1-like domain-containing protein</fullName>
    </recommendedName>
</protein>
<name>R4T892_9PSEU</name>
<accession>R4T892</accession>
<dbReference type="AlphaFoldDB" id="R4T892"/>
<dbReference type="RefSeq" id="WP_016334920.1">
    <property type="nucleotide sequence ID" value="NC_021252.1"/>
</dbReference>
<dbReference type="SUPFAM" id="SSF160631">
    <property type="entry name" value="SMI1/KNR4-like"/>
    <property type="match status" value="1"/>
</dbReference>
<dbReference type="PATRIC" id="fig|1156913.3.peg.4665"/>
<dbReference type="HOGENOM" id="CLU_085722_0_1_11"/>
<dbReference type="EMBL" id="CP003410">
    <property type="protein sequence ID" value="AGM07172.1"/>
    <property type="molecule type" value="Genomic_DNA"/>
</dbReference>
<dbReference type="KEGG" id="aoi:AORI_4588"/>